<protein>
    <submittedName>
        <fullName evidence="2">Uncharacterized protein</fullName>
    </submittedName>
</protein>
<feature type="compositionally biased region" description="Polar residues" evidence="1">
    <location>
        <begin position="302"/>
        <end position="314"/>
    </location>
</feature>
<gene>
    <name evidence="2" type="ORF">GGX14DRAFT_606870</name>
</gene>
<dbReference type="EMBL" id="JARJCW010000016">
    <property type="protein sequence ID" value="KAJ7215911.1"/>
    <property type="molecule type" value="Genomic_DNA"/>
</dbReference>
<reference evidence="2" key="1">
    <citation type="submission" date="2023-03" db="EMBL/GenBank/DDBJ databases">
        <title>Massive genome expansion in bonnet fungi (Mycena s.s.) driven by repeated elements and novel gene families across ecological guilds.</title>
        <authorList>
            <consortium name="Lawrence Berkeley National Laboratory"/>
            <person name="Harder C.B."/>
            <person name="Miyauchi S."/>
            <person name="Viragh M."/>
            <person name="Kuo A."/>
            <person name="Thoen E."/>
            <person name="Andreopoulos B."/>
            <person name="Lu D."/>
            <person name="Skrede I."/>
            <person name="Drula E."/>
            <person name="Henrissat B."/>
            <person name="Morin E."/>
            <person name="Kohler A."/>
            <person name="Barry K."/>
            <person name="LaButti K."/>
            <person name="Morin E."/>
            <person name="Salamov A."/>
            <person name="Lipzen A."/>
            <person name="Mereny Z."/>
            <person name="Hegedus B."/>
            <person name="Baldrian P."/>
            <person name="Stursova M."/>
            <person name="Weitz H."/>
            <person name="Taylor A."/>
            <person name="Grigoriev I.V."/>
            <person name="Nagy L.G."/>
            <person name="Martin F."/>
            <person name="Kauserud H."/>
        </authorList>
    </citation>
    <scope>NUCLEOTIDE SEQUENCE</scope>
    <source>
        <strain evidence="2">9144</strain>
    </source>
</reference>
<organism evidence="2 3">
    <name type="scientific">Mycena pura</name>
    <dbReference type="NCBI Taxonomy" id="153505"/>
    <lineage>
        <taxon>Eukaryota</taxon>
        <taxon>Fungi</taxon>
        <taxon>Dikarya</taxon>
        <taxon>Basidiomycota</taxon>
        <taxon>Agaricomycotina</taxon>
        <taxon>Agaricomycetes</taxon>
        <taxon>Agaricomycetidae</taxon>
        <taxon>Agaricales</taxon>
        <taxon>Marasmiineae</taxon>
        <taxon>Mycenaceae</taxon>
        <taxon>Mycena</taxon>
    </lineage>
</organism>
<dbReference type="Proteomes" id="UP001219525">
    <property type="component" value="Unassembled WGS sequence"/>
</dbReference>
<keyword evidence="3" id="KW-1185">Reference proteome</keyword>
<name>A0AAD6YDU6_9AGAR</name>
<accession>A0AAD6YDU6</accession>
<sequence>MASSLNSHSALEREKIPIPLGPNRDKMCPDLYWAIDHPAVPIPNRVLIMESDLSAQNMEAVFQWEENQTIPNFATDEQLAEEGRFHVPWEGGVLHFFARHRGSLNAYDDSLQGWFTPHEVFPAHLKANLHAAIEQAMGPEEHVTLNAPKRNNDGTLFGGIALERGGEGRSKPVKPGTRCYTMANSHETARQTWGPTVNAKVYESFDNFNKMTHDLIVAAAEMGKFANEQAPPEVYEFLRLEQTWWDSGSGTPWDSRGQKCLPLSYGLRIDSDRFLSSFSFEVEPGVRESVAPWEDGPGFRRTANTSPNAPALNNGSDLISQDVLRSNLKRRYRLHYNKLARHIPYAFMKGKAYEIDEAGNLLEDTALVTQDLGYDALGNPIERGGRPWPKPKGPKTHSIAARKEKADRKAKAARTLELAAGKAPLRRSKRKMKTPGGNSGPVNISLNHKHEPGAIWATPAYSALGNALSSSEPGQLGAVPFNASAVSDPTPMLEDVDDPMEFLNATVEPEPSHNIKFIQQLSLEVIMTDFSTVVDASQCLAESNFLKRSVHLELAIAGMVNDPISVETCLHISHAWTEIRDLHALNAETLFTLKLERQSIMQTTCAFWTWLDGLCGNIIEHALTPSLVDPPILPMDWISRLTRHVHMLLQTRGPPRELLSQDFGAGTLNGTYAFPSRRGYDIQVSPEEVKGQVINVLAYWLNFPMDSDSHTQAWFIEACRSCNPALLFLDCTWSAFCHVDVEVFGRRRTSKLPPSEAYTRVYNALGNSKLADPRSQESLLLAQIEQIISEFQVGATQQQAAALVHNAPASQEERHHTPDPPPLLTLAEDLVQLQMMNRFLTYLLQLEPLIDGFSNISDPSLLQSTVAQNLDFLLPFREHGPSRTQARGPGCAFDPLRATTKTGLFNGLLFRGVTFSSPFGREPTTLFFDSPSAFTTACAKYPDAASEFFCNPYAYSRRKSKRSISLVGEYWEAVMERGHGEAWETMAKEAAISFTDCYKFLSKGHPNRFKEIGSLAGFLLAADFVYAGVVAAPTAQEVGTIIREINKGAVNGLELLRLIAPRTQGAQRGYRMANMEEVRAKFVRLYDFLDQKLTDAQKVRMVFDAIMVENGLCKMTRVVKLKVYVL</sequence>
<feature type="region of interest" description="Disordered" evidence="1">
    <location>
        <begin position="379"/>
        <end position="403"/>
    </location>
</feature>
<evidence type="ECO:0000313" key="3">
    <source>
        <dbReference type="Proteomes" id="UP001219525"/>
    </source>
</evidence>
<feature type="region of interest" description="Disordered" evidence="1">
    <location>
        <begin position="291"/>
        <end position="314"/>
    </location>
</feature>
<evidence type="ECO:0000256" key="1">
    <source>
        <dbReference type="SAM" id="MobiDB-lite"/>
    </source>
</evidence>
<evidence type="ECO:0000313" key="2">
    <source>
        <dbReference type="EMBL" id="KAJ7215911.1"/>
    </source>
</evidence>
<dbReference type="AlphaFoldDB" id="A0AAD6YDU6"/>
<comment type="caution">
    <text evidence="2">The sequence shown here is derived from an EMBL/GenBank/DDBJ whole genome shotgun (WGS) entry which is preliminary data.</text>
</comment>
<proteinExistence type="predicted"/>